<dbReference type="GO" id="GO:0004672">
    <property type="term" value="F:protein kinase activity"/>
    <property type="evidence" value="ECO:0007669"/>
    <property type="project" value="InterPro"/>
</dbReference>
<keyword evidence="11" id="KW-1185">Reference proteome</keyword>
<dbReference type="SMART" id="SM00369">
    <property type="entry name" value="LRR_TYP"/>
    <property type="match status" value="8"/>
</dbReference>
<comment type="caution">
    <text evidence="10">The sequence shown here is derived from an EMBL/GenBank/DDBJ whole genome shotgun (WGS) entry which is preliminary data.</text>
</comment>
<dbReference type="SUPFAM" id="SSF52058">
    <property type="entry name" value="L domain-like"/>
    <property type="match status" value="1"/>
</dbReference>
<dbReference type="GO" id="GO:0051707">
    <property type="term" value="P:response to other organism"/>
    <property type="evidence" value="ECO:0007669"/>
    <property type="project" value="UniProtKB-ARBA"/>
</dbReference>
<dbReference type="EMBL" id="AYRZ02000004">
    <property type="protein sequence ID" value="PHT82915.1"/>
    <property type="molecule type" value="Genomic_DNA"/>
</dbReference>
<dbReference type="SMART" id="SM00220">
    <property type="entry name" value="S_TKc"/>
    <property type="match status" value="1"/>
</dbReference>
<dbReference type="InterPro" id="IPR055414">
    <property type="entry name" value="LRR_R13L4/SHOC2-like"/>
</dbReference>
<evidence type="ECO:0000313" key="10">
    <source>
        <dbReference type="EMBL" id="PHT82915.1"/>
    </source>
</evidence>
<keyword evidence="6" id="KW-0067">ATP-binding</keyword>
<dbReference type="AlphaFoldDB" id="A0A2G2ZLU5"/>
<dbReference type="GO" id="GO:0016020">
    <property type="term" value="C:membrane"/>
    <property type="evidence" value="ECO:0007669"/>
    <property type="project" value="UniProtKB-SubCell"/>
</dbReference>
<reference evidence="10 11" key="1">
    <citation type="journal article" date="2014" name="Nat. Genet.">
        <title>Genome sequence of the hot pepper provides insights into the evolution of pungency in Capsicum species.</title>
        <authorList>
            <person name="Kim S."/>
            <person name="Park M."/>
            <person name="Yeom S.I."/>
            <person name="Kim Y.M."/>
            <person name="Lee J.M."/>
            <person name="Lee H.A."/>
            <person name="Seo E."/>
            <person name="Choi J."/>
            <person name="Cheong K."/>
            <person name="Kim K.T."/>
            <person name="Jung K."/>
            <person name="Lee G.W."/>
            <person name="Oh S.K."/>
            <person name="Bae C."/>
            <person name="Kim S.B."/>
            <person name="Lee H.Y."/>
            <person name="Kim S.Y."/>
            <person name="Kim M.S."/>
            <person name="Kang B.C."/>
            <person name="Jo Y.D."/>
            <person name="Yang H.B."/>
            <person name="Jeong H.J."/>
            <person name="Kang W.H."/>
            <person name="Kwon J.K."/>
            <person name="Shin C."/>
            <person name="Lim J.Y."/>
            <person name="Park J.H."/>
            <person name="Huh J.H."/>
            <person name="Kim J.S."/>
            <person name="Kim B.D."/>
            <person name="Cohen O."/>
            <person name="Paran I."/>
            <person name="Suh M.C."/>
            <person name="Lee S.B."/>
            <person name="Kim Y.K."/>
            <person name="Shin Y."/>
            <person name="Noh S.J."/>
            <person name="Park J."/>
            <person name="Seo Y.S."/>
            <person name="Kwon S.Y."/>
            <person name="Kim H.A."/>
            <person name="Park J.M."/>
            <person name="Kim H.J."/>
            <person name="Choi S.B."/>
            <person name="Bosland P.W."/>
            <person name="Reeves G."/>
            <person name="Jo S.H."/>
            <person name="Lee B.W."/>
            <person name="Cho H.T."/>
            <person name="Choi H.S."/>
            <person name="Lee M.S."/>
            <person name="Yu Y."/>
            <person name="Do Choi Y."/>
            <person name="Park B.S."/>
            <person name="van Deynze A."/>
            <person name="Ashrafi H."/>
            <person name="Hill T."/>
            <person name="Kim W.T."/>
            <person name="Pai H.S."/>
            <person name="Ahn H.K."/>
            <person name="Yeam I."/>
            <person name="Giovannoni J.J."/>
            <person name="Rose J.K."/>
            <person name="Sorensen I."/>
            <person name="Lee S.J."/>
            <person name="Kim R.W."/>
            <person name="Choi I.Y."/>
            <person name="Choi B.S."/>
            <person name="Lim J.S."/>
            <person name="Lee Y.H."/>
            <person name="Choi D."/>
        </authorList>
    </citation>
    <scope>NUCLEOTIDE SEQUENCE [LARGE SCALE GENOMIC DNA]</scope>
    <source>
        <strain evidence="11">cv. CM334</strain>
    </source>
</reference>
<keyword evidence="8" id="KW-0472">Membrane</keyword>
<protein>
    <recommendedName>
        <fullName evidence="9">Protein kinase domain-containing protein</fullName>
    </recommendedName>
</protein>
<dbReference type="PANTHER" id="PTHR27008">
    <property type="entry name" value="OS04G0122200 PROTEIN"/>
    <property type="match status" value="1"/>
</dbReference>
<sequence length="790" mass="86900">MASSAMTHTNVTTDQLALLSLKSQIISTPLTYWMKTGLRLRPFVIGLELLLALVTSDFTGSIPSSCSNISKLETFNMNFNSIEGQIPEVIGSLINLRELNLRGNKIIGSIPLSLSNASRLEILDLSHNSFQGNIPEGIGNLHNMNLLVIQYNKLMCSIPFTIFNISRIEVIAFTGNSLSGSLPNGLCNGEIPKEISNLVELEVLTLDFNSFSGSHDMEIFNISGLRIIDLTVNNLSGSLPPNIELAGNKHTGLIPNSLGYLTHLQILNLVGNNLTSDSLLSLLTSITNCKNLSVLSLSFNPLNGMLPASVGNLSTSLLKFHAKSCKIKGRIANEIGNFSSLLFLDISENNLVGSIPTTIGNLRNLQRFNLSNNKLTGFIGDHICKLQHLGEIYLGQNKLSGSLPNCLGNITSLREIHLGSNKVSSNISPNLGNLQDLLVLDVSSNNMVGSLPPEIGNLKVITKMDLLMNQFTHGIPREIGELQNSLYLSLRHNKLQGSIPDSESNMVGLEFLDLSHNNISGTIPKILEKLQNLKYFNVSINKFYGILKSGTAIVVKLFNLQVDAAFKSFDMECEVLRSFRHRNLVKVITSCSNLDFKALVLEYMPNRCLDKYLYSHNYFLDIKQILSIMINVACALEYLHHGCLSLVIHCDLKPSNVLLDEDLVAHPSNFGISKLLSEDQSDLYTKTLATLGYIAPEYGLEGLVSTKCDVYSYGVMLLGTFTWRKPNEFEGDFSLKQWVSYSLPDAVMDVVDANLVTQMGGRLQMELDVVASIMKVALVVVLNLRQEGLT</sequence>
<evidence type="ECO:0000256" key="5">
    <source>
        <dbReference type="ARBA" id="ARBA00022741"/>
    </source>
</evidence>
<evidence type="ECO:0000256" key="3">
    <source>
        <dbReference type="ARBA" id="ARBA00022692"/>
    </source>
</evidence>
<feature type="domain" description="Protein kinase" evidence="9">
    <location>
        <begin position="509"/>
        <end position="790"/>
    </location>
</feature>
<dbReference type="Pfam" id="PF00560">
    <property type="entry name" value="LRR_1"/>
    <property type="match status" value="5"/>
</dbReference>
<dbReference type="Pfam" id="PF23598">
    <property type="entry name" value="LRR_14"/>
    <property type="match status" value="1"/>
</dbReference>
<keyword evidence="3" id="KW-0812">Transmembrane</keyword>
<dbReference type="Gene3D" id="3.80.10.10">
    <property type="entry name" value="Ribonuclease Inhibitor"/>
    <property type="match status" value="3"/>
</dbReference>
<dbReference type="PANTHER" id="PTHR27008:SF585">
    <property type="entry name" value="PROTEIN KINASE DOMAIN-CONTAINING PROTEIN"/>
    <property type="match status" value="1"/>
</dbReference>
<name>A0A2G2ZLU5_CAPAN</name>
<keyword evidence="2" id="KW-0433">Leucine-rich repeat</keyword>
<dbReference type="InterPro" id="IPR032675">
    <property type="entry name" value="LRR_dom_sf"/>
</dbReference>
<dbReference type="SUPFAM" id="SSF56112">
    <property type="entry name" value="Protein kinase-like (PK-like)"/>
    <property type="match status" value="1"/>
</dbReference>
<dbReference type="GO" id="GO:0006952">
    <property type="term" value="P:defense response"/>
    <property type="evidence" value="ECO:0007669"/>
    <property type="project" value="UniProtKB-ARBA"/>
</dbReference>
<reference evidence="10 11" key="2">
    <citation type="journal article" date="2017" name="Genome Biol.">
        <title>New reference genome sequences of hot pepper reveal the massive evolution of plant disease-resistance genes by retroduplication.</title>
        <authorList>
            <person name="Kim S."/>
            <person name="Park J."/>
            <person name="Yeom S.I."/>
            <person name="Kim Y.M."/>
            <person name="Seo E."/>
            <person name="Kim K.T."/>
            <person name="Kim M.S."/>
            <person name="Lee J.M."/>
            <person name="Cheong K."/>
            <person name="Shin H.S."/>
            <person name="Kim S.B."/>
            <person name="Han K."/>
            <person name="Lee J."/>
            <person name="Park M."/>
            <person name="Lee H.A."/>
            <person name="Lee H.Y."/>
            <person name="Lee Y."/>
            <person name="Oh S."/>
            <person name="Lee J.H."/>
            <person name="Choi E."/>
            <person name="Choi E."/>
            <person name="Lee S.E."/>
            <person name="Jeon J."/>
            <person name="Kim H."/>
            <person name="Choi G."/>
            <person name="Song H."/>
            <person name="Lee J."/>
            <person name="Lee S.C."/>
            <person name="Kwon J.K."/>
            <person name="Lee H.Y."/>
            <person name="Koo N."/>
            <person name="Hong Y."/>
            <person name="Kim R.W."/>
            <person name="Kang W.H."/>
            <person name="Huh J.H."/>
            <person name="Kang B.C."/>
            <person name="Yang T.J."/>
            <person name="Lee Y.H."/>
            <person name="Bennetzen J.L."/>
            <person name="Choi D."/>
        </authorList>
    </citation>
    <scope>NUCLEOTIDE SEQUENCE [LARGE SCALE GENOMIC DNA]</scope>
    <source>
        <strain evidence="11">cv. CM334</strain>
    </source>
</reference>
<dbReference type="InterPro" id="IPR000719">
    <property type="entry name" value="Prot_kinase_dom"/>
</dbReference>
<keyword evidence="4" id="KW-0677">Repeat</keyword>
<dbReference type="Pfam" id="PF00069">
    <property type="entry name" value="Pkinase"/>
    <property type="match status" value="1"/>
</dbReference>
<dbReference type="InterPro" id="IPR011009">
    <property type="entry name" value="Kinase-like_dom_sf"/>
</dbReference>
<dbReference type="PROSITE" id="PS50011">
    <property type="entry name" value="PROTEIN_KINASE_DOM"/>
    <property type="match status" value="1"/>
</dbReference>
<accession>A0A2G2ZLU5</accession>
<gene>
    <name evidence="10" type="ORF">T459_11358</name>
</gene>
<keyword evidence="7" id="KW-1133">Transmembrane helix</keyword>
<dbReference type="InterPro" id="IPR001611">
    <property type="entry name" value="Leu-rich_rpt"/>
</dbReference>
<dbReference type="InterPro" id="IPR008271">
    <property type="entry name" value="Ser/Thr_kinase_AS"/>
</dbReference>
<dbReference type="PROSITE" id="PS00108">
    <property type="entry name" value="PROTEIN_KINASE_ST"/>
    <property type="match status" value="1"/>
</dbReference>
<dbReference type="SUPFAM" id="SSF52047">
    <property type="entry name" value="RNI-like"/>
    <property type="match status" value="1"/>
</dbReference>
<dbReference type="Gene3D" id="1.10.510.10">
    <property type="entry name" value="Transferase(Phosphotransferase) domain 1"/>
    <property type="match status" value="1"/>
</dbReference>
<evidence type="ECO:0000256" key="8">
    <source>
        <dbReference type="ARBA" id="ARBA00023136"/>
    </source>
</evidence>
<proteinExistence type="predicted"/>
<dbReference type="InterPro" id="IPR051809">
    <property type="entry name" value="Plant_receptor-like_S/T_kinase"/>
</dbReference>
<evidence type="ECO:0000313" key="11">
    <source>
        <dbReference type="Proteomes" id="UP000222542"/>
    </source>
</evidence>
<evidence type="ECO:0000256" key="1">
    <source>
        <dbReference type="ARBA" id="ARBA00004167"/>
    </source>
</evidence>
<dbReference type="Gramene" id="PHT82915">
    <property type="protein sequence ID" value="PHT82915"/>
    <property type="gene ID" value="T459_11358"/>
</dbReference>
<evidence type="ECO:0000259" key="9">
    <source>
        <dbReference type="PROSITE" id="PS50011"/>
    </source>
</evidence>
<evidence type="ECO:0000256" key="2">
    <source>
        <dbReference type="ARBA" id="ARBA00022614"/>
    </source>
</evidence>
<dbReference type="FunFam" id="3.80.10.10:FF:000095">
    <property type="entry name" value="LRR receptor-like serine/threonine-protein kinase GSO1"/>
    <property type="match status" value="1"/>
</dbReference>
<evidence type="ECO:0000256" key="7">
    <source>
        <dbReference type="ARBA" id="ARBA00022989"/>
    </source>
</evidence>
<evidence type="ECO:0000256" key="4">
    <source>
        <dbReference type="ARBA" id="ARBA00022737"/>
    </source>
</evidence>
<dbReference type="GO" id="GO:0005524">
    <property type="term" value="F:ATP binding"/>
    <property type="evidence" value="ECO:0007669"/>
    <property type="project" value="UniProtKB-KW"/>
</dbReference>
<dbReference type="FunFam" id="3.80.10.10:FF:000317">
    <property type="entry name" value="Inactive leucine-rich repeat receptor-like protein kinase"/>
    <property type="match status" value="1"/>
</dbReference>
<comment type="subcellular location">
    <subcellularLocation>
        <location evidence="1">Membrane</location>
        <topology evidence="1">Single-pass membrane protein</topology>
    </subcellularLocation>
</comment>
<keyword evidence="5" id="KW-0547">Nucleotide-binding</keyword>
<dbReference type="PROSITE" id="PS51450">
    <property type="entry name" value="LRR"/>
    <property type="match status" value="2"/>
</dbReference>
<dbReference type="Proteomes" id="UP000222542">
    <property type="component" value="Unassembled WGS sequence"/>
</dbReference>
<dbReference type="InterPro" id="IPR003591">
    <property type="entry name" value="Leu-rich_rpt_typical-subtyp"/>
</dbReference>
<organism evidence="10 11">
    <name type="scientific">Capsicum annuum</name>
    <name type="common">Capsicum pepper</name>
    <dbReference type="NCBI Taxonomy" id="4072"/>
    <lineage>
        <taxon>Eukaryota</taxon>
        <taxon>Viridiplantae</taxon>
        <taxon>Streptophyta</taxon>
        <taxon>Embryophyta</taxon>
        <taxon>Tracheophyta</taxon>
        <taxon>Spermatophyta</taxon>
        <taxon>Magnoliopsida</taxon>
        <taxon>eudicotyledons</taxon>
        <taxon>Gunneridae</taxon>
        <taxon>Pentapetalae</taxon>
        <taxon>asterids</taxon>
        <taxon>lamiids</taxon>
        <taxon>Solanales</taxon>
        <taxon>Solanaceae</taxon>
        <taxon>Solanoideae</taxon>
        <taxon>Capsiceae</taxon>
        <taxon>Capsicum</taxon>
    </lineage>
</organism>
<dbReference type="OMA" id="WISCPNI"/>
<evidence type="ECO:0000256" key="6">
    <source>
        <dbReference type="ARBA" id="ARBA00022840"/>
    </source>
</evidence>